<protein>
    <submittedName>
        <fullName evidence="3">Uncharacterized protein</fullName>
    </submittedName>
</protein>
<keyword evidence="4" id="KW-1185">Reference proteome</keyword>
<evidence type="ECO:0000259" key="2">
    <source>
        <dbReference type="Pfam" id="PF16344"/>
    </source>
</evidence>
<dbReference type="RefSeq" id="WP_069381042.1">
    <property type="nucleotide sequence ID" value="NZ_CP017141.1"/>
</dbReference>
<dbReference type="InterPro" id="IPR032508">
    <property type="entry name" value="FecR_C"/>
</dbReference>
<dbReference type="Gene3D" id="3.55.50.30">
    <property type="match status" value="1"/>
</dbReference>
<proteinExistence type="predicted"/>
<dbReference type="Pfam" id="PF04773">
    <property type="entry name" value="FecR"/>
    <property type="match status" value="1"/>
</dbReference>
<dbReference type="EMBL" id="CP017141">
    <property type="protein sequence ID" value="AOM79380.1"/>
    <property type="molecule type" value="Genomic_DNA"/>
</dbReference>
<evidence type="ECO:0000259" key="1">
    <source>
        <dbReference type="Pfam" id="PF04773"/>
    </source>
</evidence>
<dbReference type="Gene3D" id="2.60.120.1440">
    <property type="match status" value="1"/>
</dbReference>
<dbReference type="AlphaFoldDB" id="A0A1D7QL53"/>
<name>A0A1D7QL53_9SPHI</name>
<dbReference type="InterPro" id="IPR012373">
    <property type="entry name" value="Ferrdict_sens_TM"/>
</dbReference>
<dbReference type="KEGG" id="psty:BFS30_20725"/>
<evidence type="ECO:0000313" key="3">
    <source>
        <dbReference type="EMBL" id="AOM79380.1"/>
    </source>
</evidence>
<dbReference type="GO" id="GO:0016989">
    <property type="term" value="F:sigma factor antagonist activity"/>
    <property type="evidence" value="ECO:0007669"/>
    <property type="project" value="TreeGrafter"/>
</dbReference>
<dbReference type="PANTHER" id="PTHR30273:SF2">
    <property type="entry name" value="PROTEIN FECR"/>
    <property type="match status" value="1"/>
</dbReference>
<dbReference type="InterPro" id="IPR006860">
    <property type="entry name" value="FecR"/>
</dbReference>
<evidence type="ECO:0000313" key="4">
    <source>
        <dbReference type="Proteomes" id="UP000094313"/>
    </source>
</evidence>
<feature type="domain" description="FecR protein" evidence="1">
    <location>
        <begin position="104"/>
        <end position="195"/>
    </location>
</feature>
<dbReference type="Proteomes" id="UP000094313">
    <property type="component" value="Chromosome"/>
</dbReference>
<dbReference type="PANTHER" id="PTHR30273">
    <property type="entry name" value="PERIPLASMIC SIGNAL SENSOR AND SIGMA FACTOR ACTIVATOR FECR-RELATED"/>
    <property type="match status" value="1"/>
</dbReference>
<dbReference type="OrthoDB" id="676789at2"/>
<feature type="domain" description="Protein FecR C-terminal" evidence="2">
    <location>
        <begin position="241"/>
        <end position="307"/>
    </location>
</feature>
<organism evidence="3 4">
    <name type="scientific">Pedobacter steynii</name>
    <dbReference type="NCBI Taxonomy" id="430522"/>
    <lineage>
        <taxon>Bacteria</taxon>
        <taxon>Pseudomonadati</taxon>
        <taxon>Bacteroidota</taxon>
        <taxon>Sphingobacteriia</taxon>
        <taxon>Sphingobacteriales</taxon>
        <taxon>Sphingobacteriaceae</taxon>
        <taxon>Pedobacter</taxon>
    </lineage>
</organism>
<gene>
    <name evidence="3" type="ORF">BFS30_20725</name>
</gene>
<accession>A0A1D7QL53</accession>
<reference evidence="3 4" key="1">
    <citation type="submission" date="2016-08" db="EMBL/GenBank/DDBJ databases">
        <authorList>
            <person name="Seilhamer J.J."/>
        </authorList>
    </citation>
    <scope>NUCLEOTIDE SEQUENCE [LARGE SCALE GENOMIC DNA]</scope>
    <source>
        <strain evidence="3 4">DX4</strain>
    </source>
</reference>
<sequence>MDEQEKKKSIDYWYAAFDLPDEELKVFTDKEHEEKVRLRLLSRIISNIPETSQSPGIFLLQPANWIKIAAVLTFFICSVPLYQYLVNRNAHQTKNDLTWSISKVATGKMLKVILSDGSEILLNSGSELKYPRHFTGTKREIYLNGEAFFKVAHNPDKPFVVTTRKLQTTVLGTSFNIRAYSAMDQVVVNVATGKVGISASGKTLAALLPNQQITFQVASGAYQVKEFNAQMAHSWQNGSIRLDGASFRELALVIKNTWGLTLETKSERLATASYKTTFQTNNQITEVMKAISKMTDAKYRIRDHIITLYE</sequence>
<dbReference type="Pfam" id="PF16344">
    <property type="entry name" value="FecR_C"/>
    <property type="match status" value="1"/>
</dbReference>